<dbReference type="PANTHER" id="PTHR12281">
    <property type="entry name" value="RP42 RELATED"/>
    <property type="match status" value="1"/>
</dbReference>
<dbReference type="GO" id="GO:0045116">
    <property type="term" value="P:protein neddylation"/>
    <property type="evidence" value="ECO:0007669"/>
    <property type="project" value="TreeGrafter"/>
</dbReference>
<dbReference type="GO" id="GO:0000151">
    <property type="term" value="C:ubiquitin ligase complex"/>
    <property type="evidence" value="ECO:0007669"/>
    <property type="project" value="TreeGrafter"/>
</dbReference>
<evidence type="ECO:0000313" key="3">
    <source>
        <dbReference type="Proteomes" id="UP000775547"/>
    </source>
</evidence>
<gene>
    <name evidence="2" type="ORF">DXG03_006844</name>
</gene>
<protein>
    <recommendedName>
        <fullName evidence="1">Defective in cullin neddylation protein</fullName>
    </recommendedName>
</protein>
<dbReference type="GO" id="GO:0031624">
    <property type="term" value="F:ubiquitin conjugating enzyme binding"/>
    <property type="evidence" value="ECO:0007669"/>
    <property type="project" value="TreeGrafter"/>
</dbReference>
<reference evidence="2" key="2">
    <citation type="submission" date="2021-10" db="EMBL/GenBank/DDBJ databases">
        <title>Phylogenomics reveals ancestral predisposition of the termite-cultivated fungus Termitomyces towards a domesticated lifestyle.</title>
        <authorList>
            <person name="Auxier B."/>
            <person name="Grum-Grzhimaylo A."/>
            <person name="Cardenas M.E."/>
            <person name="Lodge J.D."/>
            <person name="Laessoe T."/>
            <person name="Pedersen O."/>
            <person name="Smith M.E."/>
            <person name="Kuyper T.W."/>
            <person name="Franco-Molano E.A."/>
            <person name="Baroni T.J."/>
            <person name="Aanen D.K."/>
        </authorList>
    </citation>
    <scope>NUCLEOTIDE SEQUENCE</scope>
    <source>
        <strain evidence="2">AP01</strain>
        <tissue evidence="2">Mycelium</tissue>
    </source>
</reference>
<evidence type="ECO:0000313" key="2">
    <source>
        <dbReference type="EMBL" id="KAG5645127.1"/>
    </source>
</evidence>
<dbReference type="GO" id="GO:0032182">
    <property type="term" value="F:ubiquitin-like protein binding"/>
    <property type="evidence" value="ECO:0007669"/>
    <property type="project" value="TreeGrafter"/>
</dbReference>
<dbReference type="Gene3D" id="1.10.238.10">
    <property type="entry name" value="EF-hand"/>
    <property type="match status" value="1"/>
</dbReference>
<dbReference type="EMBL" id="JABCKV010000048">
    <property type="protein sequence ID" value="KAG5645127.1"/>
    <property type="molecule type" value="Genomic_DNA"/>
</dbReference>
<dbReference type="PANTHER" id="PTHR12281:SF31">
    <property type="entry name" value="DCN1-LIKE PROTEIN 3"/>
    <property type="match status" value="1"/>
</dbReference>
<sequence length="172" mass="19585">MVDFDRTRDARKFLEKYKRVDIAVDAYYNNPSEFASSTRQQPTAAPSTSKLTTLFNKYKDPDEEEITVDGTIKLCEDLDVDPEDVVLLAAFWSLLLPHGLQGGALSHTKDVSEDGDVSMEYEEGWKAEYVQWWFDFLNEKGGKGVSKDTWAMVRARRLSILAIEPNFQPPVL</sequence>
<evidence type="ECO:0000256" key="1">
    <source>
        <dbReference type="RuleBase" id="RU410713"/>
    </source>
</evidence>
<proteinExistence type="predicted"/>
<reference evidence="2" key="1">
    <citation type="submission" date="2020-07" db="EMBL/GenBank/DDBJ databases">
        <authorList>
            <person name="Nieuwenhuis M."/>
            <person name="Van De Peppel L.J.J."/>
        </authorList>
    </citation>
    <scope>NUCLEOTIDE SEQUENCE</scope>
    <source>
        <strain evidence="2">AP01</strain>
        <tissue evidence="2">Mycelium</tissue>
    </source>
</reference>
<dbReference type="OrthoDB" id="27198at2759"/>
<dbReference type="AlphaFoldDB" id="A0A9P7GDC2"/>
<keyword evidence="3" id="KW-1185">Reference proteome</keyword>
<comment type="caution">
    <text evidence="2">The sequence shown here is derived from an EMBL/GenBank/DDBJ whole genome shotgun (WGS) entry which is preliminary data.</text>
</comment>
<comment type="function">
    <text evidence="1">Neddylation of cullins play an essential role in the regulation of SCF-type complexes activity.</text>
</comment>
<dbReference type="Proteomes" id="UP000775547">
    <property type="component" value="Unassembled WGS sequence"/>
</dbReference>
<organism evidence="2 3">
    <name type="scientific">Asterophora parasitica</name>
    <dbReference type="NCBI Taxonomy" id="117018"/>
    <lineage>
        <taxon>Eukaryota</taxon>
        <taxon>Fungi</taxon>
        <taxon>Dikarya</taxon>
        <taxon>Basidiomycota</taxon>
        <taxon>Agaricomycotina</taxon>
        <taxon>Agaricomycetes</taxon>
        <taxon>Agaricomycetidae</taxon>
        <taxon>Agaricales</taxon>
        <taxon>Tricholomatineae</taxon>
        <taxon>Lyophyllaceae</taxon>
        <taxon>Asterophora</taxon>
    </lineage>
</organism>
<dbReference type="GO" id="GO:0097602">
    <property type="term" value="F:cullin family protein binding"/>
    <property type="evidence" value="ECO:0007669"/>
    <property type="project" value="TreeGrafter"/>
</dbReference>
<dbReference type="InterPro" id="IPR014764">
    <property type="entry name" value="DCN-prot"/>
</dbReference>
<name>A0A9P7GDC2_9AGAR</name>
<accession>A0A9P7GDC2</accession>